<evidence type="ECO:0000313" key="3">
    <source>
        <dbReference type="Proteomes" id="UP000277498"/>
    </source>
</evidence>
<sequence>MSGAIKLKISQALLGGPASISGVQWRTADRSAPCCPNPKPSLSRHFPDQAPRFEQAEVAMQRRARDPGPGNELRYGHHRMPGQSLDQQVRCPARQIGAGDQRLCMPDVYRSSFRSAERTAFCASASPARNLRSTGPPPVSAPIPAMVSGRKASASASGSGRATAVLRLLRRPYHETDLSGAYETPSPRWPGDINDPVSVASGSLRFLPADVRAADRGKRPCRKRPADPLGPADPRRRKPQRAGQDTYGSA</sequence>
<feature type="region of interest" description="Disordered" evidence="1">
    <location>
        <begin position="210"/>
        <end position="250"/>
    </location>
</feature>
<protein>
    <submittedName>
        <fullName evidence="2">Uncharacterized protein</fullName>
    </submittedName>
</protein>
<name>A0A3P5XF99_9RHOB</name>
<organism evidence="2 3">
    <name type="scientific">Pseudogemmobacter humi</name>
    <dbReference type="NCBI Taxonomy" id="2483812"/>
    <lineage>
        <taxon>Bacteria</taxon>
        <taxon>Pseudomonadati</taxon>
        <taxon>Pseudomonadota</taxon>
        <taxon>Alphaproteobacteria</taxon>
        <taxon>Rhodobacterales</taxon>
        <taxon>Paracoccaceae</taxon>
        <taxon>Pseudogemmobacter</taxon>
    </lineage>
</organism>
<gene>
    <name evidence="2" type="ORF">XINFAN_03817</name>
</gene>
<accession>A0A3P5XF99</accession>
<evidence type="ECO:0000256" key="1">
    <source>
        <dbReference type="SAM" id="MobiDB-lite"/>
    </source>
</evidence>
<proteinExistence type="predicted"/>
<keyword evidence="3" id="KW-1185">Reference proteome</keyword>
<reference evidence="2 3" key="1">
    <citation type="submission" date="2018-11" db="EMBL/GenBank/DDBJ databases">
        <authorList>
            <person name="Criscuolo A."/>
        </authorList>
    </citation>
    <scope>NUCLEOTIDE SEQUENCE [LARGE SCALE GENOMIC DNA]</scope>
    <source>
        <strain evidence="2">ACIP111625</strain>
    </source>
</reference>
<dbReference type="AlphaFoldDB" id="A0A3P5XF99"/>
<dbReference type="Proteomes" id="UP000277498">
    <property type="component" value="Unassembled WGS sequence"/>
</dbReference>
<evidence type="ECO:0000313" key="2">
    <source>
        <dbReference type="EMBL" id="VDC33417.1"/>
    </source>
</evidence>
<dbReference type="EMBL" id="UXAW01000117">
    <property type="protein sequence ID" value="VDC33417.1"/>
    <property type="molecule type" value="Genomic_DNA"/>
</dbReference>